<evidence type="ECO:0000313" key="7">
    <source>
        <dbReference type="EMBL" id="PUA83030.1"/>
    </source>
</evidence>
<dbReference type="Pfam" id="PF04932">
    <property type="entry name" value="Wzy_C"/>
    <property type="match status" value="1"/>
</dbReference>
<comment type="caution">
    <text evidence="7">The sequence shown here is derived from an EMBL/GenBank/DDBJ whole genome shotgun (WGS) entry which is preliminary data.</text>
</comment>
<feature type="transmembrane region" description="Helical" evidence="5">
    <location>
        <begin position="80"/>
        <end position="99"/>
    </location>
</feature>
<feature type="transmembrane region" description="Helical" evidence="5">
    <location>
        <begin position="221"/>
        <end position="237"/>
    </location>
</feature>
<evidence type="ECO:0000256" key="2">
    <source>
        <dbReference type="ARBA" id="ARBA00022692"/>
    </source>
</evidence>
<dbReference type="Proteomes" id="UP000244867">
    <property type="component" value="Unassembled WGS sequence"/>
</dbReference>
<feature type="transmembrane region" description="Helical" evidence="5">
    <location>
        <begin position="350"/>
        <end position="367"/>
    </location>
</feature>
<keyword evidence="2 5" id="KW-0812">Transmembrane</keyword>
<gene>
    <name evidence="7" type="ORF">C7S10_04950</name>
</gene>
<evidence type="ECO:0000256" key="4">
    <source>
        <dbReference type="ARBA" id="ARBA00023136"/>
    </source>
</evidence>
<organism evidence="7 8">
    <name type="scientific">Nocardioides currus</name>
    <dbReference type="NCBI Taxonomy" id="2133958"/>
    <lineage>
        <taxon>Bacteria</taxon>
        <taxon>Bacillati</taxon>
        <taxon>Actinomycetota</taxon>
        <taxon>Actinomycetes</taxon>
        <taxon>Propionibacteriales</taxon>
        <taxon>Nocardioidaceae</taxon>
        <taxon>Nocardioides</taxon>
    </lineage>
</organism>
<feature type="domain" description="O-antigen ligase-related" evidence="6">
    <location>
        <begin position="204"/>
        <end position="359"/>
    </location>
</feature>
<feature type="transmembrane region" description="Helical" evidence="5">
    <location>
        <begin position="199"/>
        <end position="215"/>
    </location>
</feature>
<proteinExistence type="predicted"/>
<reference evidence="7 8" key="1">
    <citation type="submission" date="2018-03" db="EMBL/GenBank/DDBJ databases">
        <authorList>
            <person name="Keele B.F."/>
        </authorList>
    </citation>
    <scope>NUCLEOTIDE SEQUENCE [LARGE SCALE GENOMIC DNA]</scope>
    <source>
        <strain evidence="7 8">IB-3</strain>
    </source>
</reference>
<keyword evidence="8" id="KW-1185">Reference proteome</keyword>
<dbReference type="GO" id="GO:0016020">
    <property type="term" value="C:membrane"/>
    <property type="evidence" value="ECO:0007669"/>
    <property type="project" value="UniProtKB-SubCell"/>
</dbReference>
<dbReference type="PANTHER" id="PTHR37422">
    <property type="entry name" value="TEICHURONIC ACID BIOSYNTHESIS PROTEIN TUAE"/>
    <property type="match status" value="1"/>
</dbReference>
<name>A0A2R7Z352_9ACTN</name>
<dbReference type="AlphaFoldDB" id="A0A2R7Z352"/>
<feature type="transmembrane region" description="Helical" evidence="5">
    <location>
        <begin position="249"/>
        <end position="270"/>
    </location>
</feature>
<feature type="transmembrane region" description="Helical" evidence="5">
    <location>
        <begin position="21"/>
        <end position="44"/>
    </location>
</feature>
<protein>
    <recommendedName>
        <fullName evidence="6">O-antigen ligase-related domain-containing protein</fullName>
    </recommendedName>
</protein>
<feature type="transmembrane region" description="Helical" evidence="5">
    <location>
        <begin position="175"/>
        <end position="192"/>
    </location>
</feature>
<dbReference type="OrthoDB" id="3777935at2"/>
<feature type="transmembrane region" description="Helical" evidence="5">
    <location>
        <begin position="130"/>
        <end position="150"/>
    </location>
</feature>
<evidence type="ECO:0000313" key="8">
    <source>
        <dbReference type="Proteomes" id="UP000244867"/>
    </source>
</evidence>
<accession>A0A2R7Z352</accession>
<dbReference type="InterPro" id="IPR007016">
    <property type="entry name" value="O-antigen_ligase-rel_domated"/>
</dbReference>
<feature type="transmembrane region" description="Helical" evidence="5">
    <location>
        <begin position="105"/>
        <end position="123"/>
    </location>
</feature>
<sequence length="445" mass="47591">MNGSSPVARAHRRLVPGPRGAAQAGTWYGALWSVVICLDYFLISSPLVFEPVFDESLRRALLCTSIACLVSITRLQRPRLPWSVACFLGFAVASIVWSINRAATLHFVGLYVVLGVLAVVVAANVAARVIAHGVVLGGVLVVVTSIYAYWQEMPGSDVAPGSSGVLAGVGTNRNILAYTMILAFAFAVSFVPRRWLLRVGWSLAIATILTGLLLAESATGIASSAALAGMAIVVGSRDRLIARGRPPGWRYWVALVAILLTLVAAGLGWYEALHRDLQRDFSLTGRVQIWEAAWETSTTHARLVGEGWGAVWPHPWRAAPANGPFFDISQYIGHPVTHGHNSLFDLLPELGLVGVFLFAMIYLQSVVRGLRLRRSTATPAARETGRVAFLGVLALALAGVTEPLSTVPLGFFVAVLLVATVHREVVPAPEPSTPATTPDRVESAS</sequence>
<dbReference type="PANTHER" id="PTHR37422:SF23">
    <property type="entry name" value="TEICHURONIC ACID BIOSYNTHESIS PROTEIN TUAE"/>
    <property type="match status" value="1"/>
</dbReference>
<evidence type="ECO:0000259" key="6">
    <source>
        <dbReference type="Pfam" id="PF04932"/>
    </source>
</evidence>
<evidence type="ECO:0000256" key="5">
    <source>
        <dbReference type="SAM" id="Phobius"/>
    </source>
</evidence>
<keyword evidence="4 5" id="KW-0472">Membrane</keyword>
<dbReference type="EMBL" id="PYXZ01000001">
    <property type="protein sequence ID" value="PUA83030.1"/>
    <property type="molecule type" value="Genomic_DNA"/>
</dbReference>
<comment type="subcellular location">
    <subcellularLocation>
        <location evidence="1">Membrane</location>
        <topology evidence="1">Multi-pass membrane protein</topology>
    </subcellularLocation>
</comment>
<keyword evidence="3 5" id="KW-1133">Transmembrane helix</keyword>
<dbReference type="InterPro" id="IPR051533">
    <property type="entry name" value="WaaL-like"/>
</dbReference>
<feature type="transmembrane region" description="Helical" evidence="5">
    <location>
        <begin position="387"/>
        <end position="419"/>
    </location>
</feature>
<evidence type="ECO:0000256" key="3">
    <source>
        <dbReference type="ARBA" id="ARBA00022989"/>
    </source>
</evidence>
<dbReference type="RefSeq" id="WP_108343216.1">
    <property type="nucleotide sequence ID" value="NZ_PYXZ01000001.1"/>
</dbReference>
<evidence type="ECO:0000256" key="1">
    <source>
        <dbReference type="ARBA" id="ARBA00004141"/>
    </source>
</evidence>